<dbReference type="InterPro" id="IPR028098">
    <property type="entry name" value="Glyco_trans_4-like_N"/>
</dbReference>
<dbReference type="InterPro" id="IPR001296">
    <property type="entry name" value="Glyco_trans_1"/>
</dbReference>
<dbReference type="EC" id="2.4.-.-" evidence="3"/>
<dbReference type="EMBL" id="CAADRM010000087">
    <property type="protein sequence ID" value="VFU14091.1"/>
    <property type="molecule type" value="Genomic_DNA"/>
</dbReference>
<dbReference type="GO" id="GO:0016757">
    <property type="term" value="F:glycosyltransferase activity"/>
    <property type="evidence" value="ECO:0007669"/>
    <property type="project" value="UniProtKB-KW"/>
</dbReference>
<organism evidence="3">
    <name type="scientific">anaerobic digester metagenome</name>
    <dbReference type="NCBI Taxonomy" id="1263854"/>
    <lineage>
        <taxon>unclassified sequences</taxon>
        <taxon>metagenomes</taxon>
        <taxon>ecological metagenomes</taxon>
    </lineage>
</organism>
<name>A0A485LZ76_9ZZZZ</name>
<feature type="domain" description="Glycosyl transferase family 1" evidence="1">
    <location>
        <begin position="197"/>
        <end position="352"/>
    </location>
</feature>
<sequence length="377" mass="42123">MNPSPKRVLHIRDSGGMFGGERVILTLGRNMDREVFECSLVCMDRGDGRCGPLMEAAERSGIRVDSVRVRGRIDLKAIRFLRRFIRENEIDLIHTHDFKSDFYGVLATRGMQVRRVATAHGSTRDSFVKRLYLSFNEKLVYPCFDTIIAVSEDLQPRLEGGRLKPEKIRVIQNGLDIGVLDVCGGGFEPPLPRPGNRDHRVFAVIGRLYPDKGHAFFLHAFETLSHEFPDITGLIVGDGPERERIQSSIHALGIEERVFCCGVRKNMRLVYDSIDYLVIPSLTEGLPYVMLEAMACGIPVLATAVGDIPLLISDGLTGYLVNPGDVTGLTRRMRDLIVRPEAAKAMAQEGRRLVNERFSAPSMVGKTQELYLSLIGR</sequence>
<keyword evidence="3" id="KW-0328">Glycosyltransferase</keyword>
<evidence type="ECO:0000259" key="2">
    <source>
        <dbReference type="Pfam" id="PF13439"/>
    </source>
</evidence>
<accession>A0A485LZ76</accession>
<dbReference type="PANTHER" id="PTHR12526:SF630">
    <property type="entry name" value="GLYCOSYLTRANSFERASE"/>
    <property type="match status" value="1"/>
</dbReference>
<evidence type="ECO:0000259" key="1">
    <source>
        <dbReference type="Pfam" id="PF00534"/>
    </source>
</evidence>
<reference evidence="3" key="1">
    <citation type="submission" date="2019-03" db="EMBL/GenBank/DDBJ databases">
        <authorList>
            <person name="Hao L."/>
        </authorList>
    </citation>
    <scope>NUCLEOTIDE SEQUENCE</scope>
</reference>
<dbReference type="Pfam" id="PF00534">
    <property type="entry name" value="Glycos_transf_1"/>
    <property type="match status" value="1"/>
</dbReference>
<evidence type="ECO:0000313" key="3">
    <source>
        <dbReference type="EMBL" id="VFU14091.1"/>
    </source>
</evidence>
<dbReference type="Pfam" id="PF13439">
    <property type="entry name" value="Glyco_transf_4"/>
    <property type="match status" value="1"/>
</dbReference>
<dbReference type="PANTHER" id="PTHR12526">
    <property type="entry name" value="GLYCOSYLTRANSFERASE"/>
    <property type="match status" value="1"/>
</dbReference>
<gene>
    <name evidence="3" type="primary">epsF</name>
    <name evidence="3" type="ORF">SCFA_250006</name>
</gene>
<feature type="domain" description="Glycosyltransferase subfamily 4-like N-terminal" evidence="2">
    <location>
        <begin position="19"/>
        <end position="177"/>
    </location>
</feature>
<dbReference type="Gene3D" id="3.40.50.2000">
    <property type="entry name" value="Glycogen Phosphorylase B"/>
    <property type="match status" value="2"/>
</dbReference>
<dbReference type="AlphaFoldDB" id="A0A485LZ76"/>
<dbReference type="SUPFAM" id="SSF53756">
    <property type="entry name" value="UDP-Glycosyltransferase/glycogen phosphorylase"/>
    <property type="match status" value="1"/>
</dbReference>
<protein>
    <submittedName>
        <fullName evidence="3">Putative glycosyltransferase EpsF</fullName>
        <ecNumber evidence="3">2.4.-.-</ecNumber>
    </submittedName>
</protein>
<keyword evidence="3" id="KW-0808">Transferase</keyword>
<proteinExistence type="predicted"/>